<gene>
    <name evidence="3" type="ORF">Vbra_22148</name>
</gene>
<keyword evidence="4" id="KW-1185">Reference proteome</keyword>
<name>A0A0G4GD47_VITBC</name>
<dbReference type="PANTHER" id="PTHR43194">
    <property type="entry name" value="HYDROLASE ALPHA/BETA FOLD FAMILY"/>
    <property type="match status" value="1"/>
</dbReference>
<dbReference type="InterPro" id="IPR029058">
    <property type="entry name" value="AB_hydrolase_fold"/>
</dbReference>
<evidence type="ECO:0008006" key="5">
    <source>
        <dbReference type="Google" id="ProtNLM"/>
    </source>
</evidence>
<feature type="compositionally biased region" description="Basic and acidic residues" evidence="1">
    <location>
        <begin position="62"/>
        <end position="75"/>
    </location>
</feature>
<dbReference type="PANTHER" id="PTHR43194:SF2">
    <property type="entry name" value="PEROXISOMAL MEMBRANE PROTEIN LPX1"/>
    <property type="match status" value="1"/>
</dbReference>
<dbReference type="AlphaFoldDB" id="A0A0G4GD47"/>
<feature type="signal peptide" evidence="2">
    <location>
        <begin position="1"/>
        <end position="17"/>
    </location>
</feature>
<evidence type="ECO:0000256" key="2">
    <source>
        <dbReference type="SAM" id="SignalP"/>
    </source>
</evidence>
<organism evidence="3 4">
    <name type="scientific">Vitrella brassicaformis (strain CCMP3155)</name>
    <dbReference type="NCBI Taxonomy" id="1169540"/>
    <lineage>
        <taxon>Eukaryota</taxon>
        <taxon>Sar</taxon>
        <taxon>Alveolata</taxon>
        <taxon>Colpodellida</taxon>
        <taxon>Vitrellaceae</taxon>
        <taxon>Vitrella</taxon>
    </lineage>
</organism>
<dbReference type="VEuPathDB" id="CryptoDB:Vbra_22148"/>
<dbReference type="SUPFAM" id="SSF53474">
    <property type="entry name" value="alpha/beta-Hydrolases"/>
    <property type="match status" value="1"/>
</dbReference>
<evidence type="ECO:0000256" key="1">
    <source>
        <dbReference type="SAM" id="MobiDB-lite"/>
    </source>
</evidence>
<accession>A0A0G4GD47</accession>
<dbReference type="Gene3D" id="3.40.50.1820">
    <property type="entry name" value="alpha/beta hydrolase"/>
    <property type="match status" value="1"/>
</dbReference>
<sequence length="612" mass="66467">MMLLFLLLPAFFHEGGGFPPNLPRSADLARHPSPLRSSRHLPPRFRLPRRSSTRRSGMSEQMARKQEALNATAEREAEQQLWDREKLTEKIKEAGVAGVISYGATEVAFWLTSLPLAIAAFLATFGAIPDMANGEDAAKVAVYSAGFLSIARALVPLRIAAALALTPLVGKYIKAAQTEKGADDSRAVAADDIRSQPLHSSALLSSSVATDIATASLPDRVAEPVVNHASEEQSGPRQQTAEGGSATRMEGRACPWLPSARARTHSVTFPLPEGGDIYTYDAVVLGGDMANERKRPPVVVIPPVGVGISMEVWKRMAKHYLSQGWDAEAPMHLIDLLGTGTCEPKTGPSAGGEPFTTALYAAQLQHYIETHVREPVVLVAQGASATVAMALLERSPQLLRGLILTSSPGRRRALRSLQSGPGVFSRLAWRASETRAGRAFYRWASRPSFIRYFSEAVLLSDETQTRDGSEWMDTLTKDTQKNDISAAVLSFLTGHIMGDYRDAMRKASIPVLLVMGKAPSIKDQRSRKGRAEDDRAARNDRLVDTFRGFFASTGVECITLSGCSPFWESGWQVAQEIHDFMTRHFDTGGAAPNSVPSRELTECFTGTHSSEG</sequence>
<dbReference type="InterPro" id="IPR050228">
    <property type="entry name" value="Carboxylesterase_BioH"/>
</dbReference>
<dbReference type="EMBL" id="CDMY01000624">
    <property type="protein sequence ID" value="CEM26925.1"/>
    <property type="molecule type" value="Genomic_DNA"/>
</dbReference>
<feature type="region of interest" description="Disordered" evidence="1">
    <location>
        <begin position="23"/>
        <end position="75"/>
    </location>
</feature>
<protein>
    <recommendedName>
        <fullName evidence="5">AB hydrolase-1 domain-containing protein</fullName>
    </recommendedName>
</protein>
<evidence type="ECO:0000313" key="4">
    <source>
        <dbReference type="Proteomes" id="UP000041254"/>
    </source>
</evidence>
<keyword evidence="2" id="KW-0732">Signal</keyword>
<reference evidence="3 4" key="1">
    <citation type="submission" date="2014-11" db="EMBL/GenBank/DDBJ databases">
        <authorList>
            <person name="Zhu J."/>
            <person name="Qi W."/>
            <person name="Song R."/>
        </authorList>
    </citation>
    <scope>NUCLEOTIDE SEQUENCE [LARGE SCALE GENOMIC DNA]</scope>
</reference>
<dbReference type="Proteomes" id="UP000041254">
    <property type="component" value="Unassembled WGS sequence"/>
</dbReference>
<evidence type="ECO:0000313" key="3">
    <source>
        <dbReference type="EMBL" id="CEM26925.1"/>
    </source>
</evidence>
<proteinExistence type="predicted"/>
<feature type="chain" id="PRO_5005190505" description="AB hydrolase-1 domain-containing protein" evidence="2">
    <location>
        <begin position="18"/>
        <end position="612"/>
    </location>
</feature>
<feature type="compositionally biased region" description="Polar residues" evidence="1">
    <location>
        <begin position="232"/>
        <end position="242"/>
    </location>
</feature>
<feature type="compositionally biased region" description="Basic residues" evidence="1">
    <location>
        <begin position="37"/>
        <end position="53"/>
    </location>
</feature>
<dbReference type="OrthoDB" id="201045at2759"/>
<dbReference type="InParanoid" id="A0A0G4GD47"/>
<feature type="region of interest" description="Disordered" evidence="1">
    <location>
        <begin position="225"/>
        <end position="250"/>
    </location>
</feature>